<dbReference type="InterPro" id="IPR002618">
    <property type="entry name" value="UDPGP_fam"/>
</dbReference>
<dbReference type="PANTHER" id="PTHR10566:SF113">
    <property type="entry name" value="PROTEIN ACTIVITY OF BC1 COMPLEX KINASE 7, CHLOROPLASTIC"/>
    <property type="match status" value="1"/>
</dbReference>
<evidence type="ECO:0000256" key="2">
    <source>
        <dbReference type="ARBA" id="ARBA00022679"/>
    </source>
</evidence>
<organism evidence="5 6">
    <name type="scientific">Skeletonema marinoi</name>
    <dbReference type="NCBI Taxonomy" id="267567"/>
    <lineage>
        <taxon>Eukaryota</taxon>
        <taxon>Sar</taxon>
        <taxon>Stramenopiles</taxon>
        <taxon>Ochrophyta</taxon>
        <taxon>Bacillariophyta</taxon>
        <taxon>Coscinodiscophyceae</taxon>
        <taxon>Thalassiosirophycidae</taxon>
        <taxon>Thalassiosirales</taxon>
        <taxon>Skeletonemataceae</taxon>
        <taxon>Skeletonema</taxon>
        <taxon>Skeletonema marinoi-dohrnii complex</taxon>
    </lineage>
</organism>
<accession>A0AAD8YC65</accession>
<dbReference type="Gene3D" id="2.160.10.30">
    <property type="match status" value="1"/>
</dbReference>
<dbReference type="EMBL" id="JATAAI010000011">
    <property type="protein sequence ID" value="KAK1742606.1"/>
    <property type="molecule type" value="Genomic_DNA"/>
</dbReference>
<evidence type="ECO:0000259" key="4">
    <source>
        <dbReference type="Pfam" id="PF03109"/>
    </source>
</evidence>
<keyword evidence="2 5" id="KW-0808">Transferase</keyword>
<reference evidence="5" key="1">
    <citation type="submission" date="2023-06" db="EMBL/GenBank/DDBJ databases">
        <title>Survivors Of The Sea: Transcriptome response of Skeletonema marinoi to long-term dormancy.</title>
        <authorList>
            <person name="Pinder M.I.M."/>
            <person name="Kourtchenko O."/>
            <person name="Robertson E.K."/>
            <person name="Larsson T."/>
            <person name="Maumus F."/>
            <person name="Osuna-Cruz C.M."/>
            <person name="Vancaester E."/>
            <person name="Stenow R."/>
            <person name="Vandepoele K."/>
            <person name="Ploug H."/>
            <person name="Bruchert V."/>
            <person name="Godhe A."/>
            <person name="Topel M."/>
        </authorList>
    </citation>
    <scope>NUCLEOTIDE SEQUENCE</scope>
    <source>
        <strain evidence="5">R05AC</strain>
    </source>
</reference>
<dbReference type="InterPro" id="IPR050154">
    <property type="entry name" value="UbiB_kinase"/>
</dbReference>
<dbReference type="EC" id="2.7.7.64" evidence="5"/>
<keyword evidence="3 5" id="KW-0548">Nucleotidyltransferase</keyword>
<dbReference type="InterPro" id="IPR029044">
    <property type="entry name" value="Nucleotide-diphossugar_trans"/>
</dbReference>
<keyword evidence="6" id="KW-1185">Reference proteome</keyword>
<dbReference type="SUPFAM" id="SSF53448">
    <property type="entry name" value="Nucleotide-diphospho-sugar transferases"/>
    <property type="match status" value="1"/>
</dbReference>
<proteinExistence type="inferred from homology"/>
<dbReference type="Gene3D" id="3.90.550.10">
    <property type="entry name" value="Spore Coat Polysaccharide Biosynthesis Protein SpsA, Chain A"/>
    <property type="match status" value="1"/>
</dbReference>
<dbReference type="CDD" id="cd05121">
    <property type="entry name" value="ABC1_ADCK3-like"/>
    <property type="match status" value="1"/>
</dbReference>
<evidence type="ECO:0000313" key="5">
    <source>
        <dbReference type="EMBL" id="KAK1742606.1"/>
    </source>
</evidence>
<gene>
    <name evidence="5" type="ORF">QTG54_007171</name>
</gene>
<dbReference type="Proteomes" id="UP001224775">
    <property type="component" value="Unassembled WGS sequence"/>
</dbReference>
<evidence type="ECO:0000256" key="1">
    <source>
        <dbReference type="ARBA" id="ARBA00009670"/>
    </source>
</evidence>
<protein>
    <submittedName>
        <fullName evidence="5">UDP-sugar pyrophosphorylase</fullName>
        <ecNumber evidence="5">2.7.7.64</ecNumber>
    </submittedName>
</protein>
<feature type="domain" description="ABC1 atypical kinase-like" evidence="4">
    <location>
        <begin position="958"/>
        <end position="1226"/>
    </location>
</feature>
<comment type="caution">
    <text evidence="5">The sequence shown here is derived from an EMBL/GenBank/DDBJ whole genome shotgun (WGS) entry which is preliminary data.</text>
</comment>
<name>A0AAD8YC65_9STRA</name>
<dbReference type="GO" id="GO:0051748">
    <property type="term" value="F:UTP-monosaccharide-1-phosphate uridylyltransferase activity"/>
    <property type="evidence" value="ECO:0007669"/>
    <property type="project" value="UniProtKB-EC"/>
</dbReference>
<dbReference type="Pfam" id="PF01704">
    <property type="entry name" value="UDPGP"/>
    <property type="match status" value="1"/>
</dbReference>
<dbReference type="FunFam" id="2.160.10.30:FF:000001">
    <property type="entry name" value="UDP-sugar pyrophosphorylase"/>
    <property type="match status" value="1"/>
</dbReference>
<dbReference type="Pfam" id="PF03109">
    <property type="entry name" value="ABC1"/>
    <property type="match status" value="1"/>
</dbReference>
<dbReference type="InterPro" id="IPR004147">
    <property type="entry name" value="ABC1_dom"/>
</dbReference>
<dbReference type="SUPFAM" id="SSF56112">
    <property type="entry name" value="Protein kinase-like (PK-like)"/>
    <property type="match status" value="1"/>
</dbReference>
<comment type="similarity">
    <text evidence="1">Belongs to the protein kinase superfamily. ADCK protein kinase family.</text>
</comment>
<dbReference type="InterPro" id="IPR011009">
    <property type="entry name" value="Kinase-like_dom_sf"/>
</dbReference>
<sequence>MQVGRTGACVVCIDKSAFHFAELPLMLQIYVQLLMKIADLDGSYPGGLPAYLSKAKTLLKESADGTNPFEEFEASVPEGESLSFEEPNANPHTGMTFTEAEQAGLTGIGDTVFVLVAGGLGERLGYSGIKLSLETNLCTNKCYLEVYAKYIQAMQRMAHLKTGKDHIRIPLVIMTSGDTDPLTRQLLKDNNNFGFDEGQVMIVKQDKVCALKDGNAGLSMKSKWEIETKPHGHGDVHHLLYREGLVDKWYNEGKKHVIFLQDTNALVINSVLPTLGVSIAKSFHMNSICIPRLAGEAAGAIARLEHKTDPEKVRTDTTNCIILWLSLYSYSCFRCLQSLVINVEYNQLDPLLSSQGDCKGDVADPATGYSPYPGNANNIVIEMGAYAKTLRGEDQGVVIEFVNPKYKDESRTEFKKPTRLECMMQDIPKLFQKEMGSEANIGFTMFDRWFTFSPAKNSLEAGVEDVGKGGTAPGTMSSAESDKYIQNQRKLKFAGVDINVTEEKDLVQIAGIPVTPGPRVILCPGFAITQQEVVEKIEGGKITDRSTLVLEGEDLKVKNLDLDGALVIRTGHDCDVTVDGLVVRNTGYDLSEVPEGADVPEEVAIRGYTMNKSEAMEITITEPGKYHIGADGEICASNNNMPSNQAAPDPPSSNNKRWVFYFKTVSITTMQRNINTYAMMLLLLLACSAKSGFVEAFTTPTSSIQQSAGKRVTQGAPVFASFPSYQLEEDFSNNGHNINSRRIQIQRLFGKKGAKTSSLRAICTALPFLLLKRLSLGSSVAWAASTATSVPTFKKEEILSYRALCFLKATGQNILTSLRHPTKDTFKAIAYTLVSIYLLTNIVEGMVASKRQKLDATSEWGRYADKPAARGQALSLLMMQLTPYAILPSLLDKFSKKKKDDLSETEYKSTRAHKLRRRGGEMFADGLLKLGPLYVKIGQILSCRENLFPDEWITAMERLQDRVPAKSGKEAWDLLYDAAPGGKAGFHKQFSDFDDVPLAAASLGQVHRATLRSSGERVAIKLQRSRLRDIYDKDLALMKKIAKIVDKFGKAGQVGGIEQSWVSIFNDAESILYREIDYRDEADNAIRFANDFGIGLGGVEIESTAKGKDGNALPSAAEWLRTPYTYGDLSSEKFLVMEYVPSIKANNNEALDKAGVTLEDREYLAECLAHAYLRQFCNLGIEVFEDERAPRVVFYDFGQACSLADDQAGGILDVIESIVDSDAKKSVSAFSRMGVLKDSADLEMVQAKCQQNYDEGKLKVKKRKSRKSSRYNTKEKVLAKESEKAELDARIDSAKQAKNTTDTSEGVNDLEVMASFTLQSEYAFVARALSQMDGVGKSLDPEFDFISAAAPYLVEVKGTGKYLTDEIKKKFTFVYGEDGILAKELQLFKSLGLKLPTKE</sequence>
<evidence type="ECO:0000313" key="6">
    <source>
        <dbReference type="Proteomes" id="UP001224775"/>
    </source>
</evidence>
<evidence type="ECO:0000256" key="3">
    <source>
        <dbReference type="ARBA" id="ARBA00022695"/>
    </source>
</evidence>
<dbReference type="PANTHER" id="PTHR10566">
    <property type="entry name" value="CHAPERONE-ACTIVITY OF BC1 COMPLEX CABC1 -RELATED"/>
    <property type="match status" value="1"/>
</dbReference>